<dbReference type="Gene3D" id="3.90.950.10">
    <property type="match status" value="1"/>
</dbReference>
<comment type="catalytic activity">
    <reaction evidence="17">
        <text>tRNA(n+1) + phosphate = tRNA(n) + a ribonucleoside 5'-diphosphate</text>
        <dbReference type="Rhea" id="RHEA:10628"/>
        <dbReference type="Rhea" id="RHEA-COMP:17343"/>
        <dbReference type="Rhea" id="RHEA-COMP:17344"/>
        <dbReference type="ChEBI" id="CHEBI:43474"/>
        <dbReference type="ChEBI" id="CHEBI:57930"/>
        <dbReference type="ChEBI" id="CHEBI:173114"/>
        <dbReference type="EC" id="2.7.7.56"/>
    </reaction>
</comment>
<sequence>MNRIDSRRLDELRPVTITTNFTKYAAGSVLIETGDTKVICTASVEDRVPPHVRGTGAGWVTAEYSMLPGATKERNQRDIAKLKKAPRSSEIQRLIGRSLRAAVDMERLGEISIVVDCDVIQADGGTRTASITGGFVALVLALKKLYDEGRISSLPLRHFVAATSVGIVGGEPLLDLCYAEDSGADVDMNVIMDDSQNFIEIQGTGERSGFTRGQLDELLGLAQSGIEQLLAEQRRAIGDLSRYKPRESAIRKIVVATGNMGKLKEIRDMLAPLQIEVLSMADAGIHAEIEETGTTFEENAMLKAKGVMELSGLPAIADDSGLAVEALDGAPGIYSARYGGEGASDLDRIQKLLHNMEGKDDRRAKFVSALAFAAPDGREFVVRGECHGVLLHEPRGELGFGYDPIFYDETYRQTFGEMDPGLKNSISHRANAMKLFFEEMKKIHATGEQNVNQ</sequence>
<organism evidence="22 23">
    <name type="scientific">Feifania hominis</name>
    <dbReference type="NCBI Taxonomy" id="2763660"/>
    <lineage>
        <taxon>Bacteria</taxon>
        <taxon>Bacillati</taxon>
        <taxon>Bacillota</taxon>
        <taxon>Clostridia</taxon>
        <taxon>Eubacteriales</taxon>
        <taxon>Feifaniaceae</taxon>
        <taxon>Feifania</taxon>
    </lineage>
</organism>
<dbReference type="InterPro" id="IPR029001">
    <property type="entry name" value="ITPase-like_fam"/>
</dbReference>
<dbReference type="NCBIfam" id="NF011397">
    <property type="entry name" value="PRK14822.1"/>
    <property type="match status" value="1"/>
</dbReference>
<comment type="catalytic activity">
    <reaction evidence="15 18">
        <text>dITP + H2O = dIMP + diphosphate + H(+)</text>
        <dbReference type="Rhea" id="RHEA:28342"/>
        <dbReference type="ChEBI" id="CHEBI:15377"/>
        <dbReference type="ChEBI" id="CHEBI:15378"/>
        <dbReference type="ChEBI" id="CHEBI:33019"/>
        <dbReference type="ChEBI" id="CHEBI:61194"/>
        <dbReference type="ChEBI" id="CHEBI:61382"/>
        <dbReference type="EC" id="3.6.1.66"/>
    </reaction>
</comment>
<dbReference type="GO" id="GO:0009022">
    <property type="term" value="F:tRNA nucleotidyltransferase activity"/>
    <property type="evidence" value="ECO:0007669"/>
    <property type="project" value="UniProtKB-UniRule"/>
</dbReference>
<dbReference type="FunFam" id="3.30.230.70:FF:000003">
    <property type="entry name" value="Ribonuclease PH"/>
    <property type="match status" value="1"/>
</dbReference>
<dbReference type="PANTHER" id="PTHR11953">
    <property type="entry name" value="EXOSOME COMPLEX COMPONENT"/>
    <property type="match status" value="1"/>
</dbReference>
<reference evidence="22" key="1">
    <citation type="submission" date="2020-08" db="EMBL/GenBank/DDBJ databases">
        <title>Genome public.</title>
        <authorList>
            <person name="Liu C."/>
            <person name="Sun Q."/>
        </authorList>
    </citation>
    <scope>NUCLEOTIDE SEQUENCE</scope>
    <source>
        <strain evidence="22">BX7</strain>
    </source>
</reference>
<comment type="caution">
    <text evidence="22">The sequence shown here is derived from an EMBL/GenBank/DDBJ whole genome shotgun (WGS) entry which is preliminary data.</text>
</comment>
<evidence type="ECO:0000256" key="2">
    <source>
        <dbReference type="ARBA" id="ARBA00008023"/>
    </source>
</evidence>
<comment type="catalytic activity">
    <reaction evidence="16 18">
        <text>XTP + H2O = XMP + diphosphate + H(+)</text>
        <dbReference type="Rhea" id="RHEA:28610"/>
        <dbReference type="ChEBI" id="CHEBI:15377"/>
        <dbReference type="ChEBI" id="CHEBI:15378"/>
        <dbReference type="ChEBI" id="CHEBI:33019"/>
        <dbReference type="ChEBI" id="CHEBI:57464"/>
        <dbReference type="ChEBI" id="CHEBI:61314"/>
        <dbReference type="EC" id="3.6.1.66"/>
    </reaction>
</comment>
<dbReference type="Gene3D" id="3.30.230.70">
    <property type="entry name" value="GHMP Kinase, N-terminal domain"/>
    <property type="match status" value="1"/>
</dbReference>
<feature type="binding site" evidence="18">
    <location>
        <position position="320"/>
    </location>
    <ligand>
        <name>substrate</name>
    </ligand>
</feature>
<dbReference type="InterPro" id="IPR050080">
    <property type="entry name" value="RNase_PH"/>
</dbReference>
<dbReference type="SUPFAM" id="SSF54211">
    <property type="entry name" value="Ribosomal protein S5 domain 2-like"/>
    <property type="match status" value="1"/>
</dbReference>
<dbReference type="HAMAP" id="MF_00564">
    <property type="entry name" value="RNase_PH"/>
    <property type="match status" value="1"/>
</dbReference>
<feature type="binding site" evidence="18">
    <location>
        <position position="290"/>
    </location>
    <ligand>
        <name>Mg(2+)</name>
        <dbReference type="ChEBI" id="CHEBI:18420"/>
    </ligand>
</feature>
<dbReference type="GO" id="GO:0000175">
    <property type="term" value="F:3'-5'-RNA exonuclease activity"/>
    <property type="evidence" value="ECO:0007669"/>
    <property type="project" value="UniProtKB-UniRule"/>
</dbReference>
<keyword evidence="10 18" id="KW-0547">Nucleotide-binding</keyword>
<feature type="domain" description="Exoribonuclease phosphorolytic" evidence="20">
    <location>
        <begin position="11"/>
        <end position="141"/>
    </location>
</feature>
<dbReference type="CDD" id="cd00515">
    <property type="entry name" value="HAM1"/>
    <property type="match status" value="1"/>
</dbReference>
<evidence type="ECO:0000256" key="3">
    <source>
        <dbReference type="ARBA" id="ARBA00011738"/>
    </source>
</evidence>
<dbReference type="Pfam" id="PF03725">
    <property type="entry name" value="RNase_PH_C"/>
    <property type="match status" value="1"/>
</dbReference>
<protein>
    <recommendedName>
        <fullName evidence="17 18">Multifunctional fusion protein</fullName>
    </recommendedName>
    <domain>
        <recommendedName>
            <fullName evidence="18">dITP/XTP pyrophosphatase</fullName>
            <ecNumber evidence="18">3.6.1.66</ecNumber>
        </recommendedName>
        <alternativeName>
            <fullName evidence="18">Non-canonical purine NTP pyrophosphatase</fullName>
        </alternativeName>
        <alternativeName>
            <fullName evidence="18">Non-standard purine NTP pyrophosphatase</fullName>
        </alternativeName>
        <alternativeName>
            <fullName evidence="18">Nucleoside-triphosphate diphosphatase</fullName>
        </alternativeName>
        <alternativeName>
            <fullName evidence="18">Nucleoside-triphosphate pyrophosphatase</fullName>
            <shortName evidence="18">NTPase</shortName>
        </alternativeName>
    </domain>
    <domain>
        <recommendedName>
            <fullName evidence="17">Ribonuclease PH</fullName>
            <shortName evidence="17">RNase PH</shortName>
            <ecNumber evidence="17">2.7.7.56</ecNumber>
        </recommendedName>
        <alternativeName>
            <fullName evidence="17">tRNA nucleotidyltransferase</fullName>
        </alternativeName>
    </domain>
</protein>
<keyword evidence="9 18" id="KW-0479">Metal-binding</keyword>
<dbReference type="GO" id="GO:0016075">
    <property type="term" value="P:rRNA catabolic process"/>
    <property type="evidence" value="ECO:0007669"/>
    <property type="project" value="UniProtKB-UniRule"/>
</dbReference>
<dbReference type="InterPro" id="IPR020568">
    <property type="entry name" value="Ribosomal_Su5_D2-typ_SF"/>
</dbReference>
<evidence type="ECO:0000256" key="14">
    <source>
        <dbReference type="ARBA" id="ARBA00023080"/>
    </source>
</evidence>
<keyword evidence="7 17" id="KW-0819">tRNA processing</keyword>
<keyword evidence="4 17" id="KW-0698">rRNA processing</keyword>
<evidence type="ECO:0000256" key="12">
    <source>
        <dbReference type="ARBA" id="ARBA00022842"/>
    </source>
</evidence>
<dbReference type="EC" id="2.7.7.56" evidence="17"/>
<evidence type="ECO:0000256" key="18">
    <source>
        <dbReference type="HAMAP-Rule" id="MF_01405"/>
    </source>
</evidence>
<dbReference type="InterPro" id="IPR020922">
    <property type="entry name" value="dITP/XTP_pyrophosphatase"/>
</dbReference>
<keyword evidence="5 17" id="KW-0820">tRNA-binding</keyword>
<dbReference type="InterPro" id="IPR027408">
    <property type="entry name" value="PNPase/RNase_PH_dom_sf"/>
</dbReference>
<comment type="function">
    <text evidence="17">Phosphorolytic 3'-5' exoribonuclease that plays an important role in tRNA 3'-end maturation. Removes nucleotide residues following the 3'-CCA terminus of tRNAs; can also add nucleotides to the ends of RNA molecules by using nucleoside diphosphates as substrates, but this may not be physiologically important. Probably plays a role in initiation of 16S rRNA degradation (leading to ribosome degradation) during starvation.</text>
</comment>
<comment type="function">
    <text evidence="18">Pyrophosphatase that catalyzes the hydrolysis of nucleoside triphosphates to their monophosphate derivatives, with a high preference for the non-canonical purine nucleotides XTP (xanthosine triphosphate), dITP (deoxyinosine triphosphate) and ITP. Seems to function as a house-cleaning enzyme that removes non-canonical purine nucleotides from the nucleotide pool, thus preventing their incorporation into DNA/RNA and avoiding chromosomal lesions.</text>
</comment>
<dbReference type="GO" id="GO:0008033">
    <property type="term" value="P:tRNA processing"/>
    <property type="evidence" value="ECO:0007669"/>
    <property type="project" value="UniProtKB-UniRule"/>
</dbReference>
<keyword evidence="13" id="KW-0694">RNA-binding</keyword>
<dbReference type="HAMAP" id="MF_01405">
    <property type="entry name" value="Non_canon_purine_NTPase"/>
    <property type="match status" value="1"/>
</dbReference>
<evidence type="ECO:0000256" key="5">
    <source>
        <dbReference type="ARBA" id="ARBA00022555"/>
    </source>
</evidence>
<dbReference type="GO" id="GO:0031125">
    <property type="term" value="P:rRNA 3'-end processing"/>
    <property type="evidence" value="ECO:0007669"/>
    <property type="project" value="UniProtKB-ARBA"/>
</dbReference>
<feature type="binding site" evidence="18">
    <location>
        <position position="423"/>
    </location>
    <ligand>
        <name>substrate</name>
    </ligand>
</feature>
<accession>A0A926DD91</accession>
<dbReference type="InterPro" id="IPR015847">
    <property type="entry name" value="ExoRNase_PH_dom2"/>
</dbReference>
<dbReference type="Pfam" id="PF01725">
    <property type="entry name" value="Ham1p_like"/>
    <property type="match status" value="1"/>
</dbReference>
<dbReference type="PANTHER" id="PTHR11953:SF0">
    <property type="entry name" value="EXOSOME COMPLEX COMPONENT RRP41"/>
    <property type="match status" value="1"/>
</dbReference>
<evidence type="ECO:0000256" key="16">
    <source>
        <dbReference type="ARBA" id="ARBA00052017"/>
    </source>
</evidence>
<dbReference type="InterPro" id="IPR002381">
    <property type="entry name" value="RNase_PH_bac-type"/>
</dbReference>
<feature type="binding site" evidence="17">
    <location>
        <begin position="125"/>
        <end position="127"/>
    </location>
    <ligand>
        <name>phosphate</name>
        <dbReference type="ChEBI" id="CHEBI:43474"/>
        <note>substrate</note>
    </ligand>
</feature>
<evidence type="ECO:0000259" key="21">
    <source>
        <dbReference type="Pfam" id="PF03725"/>
    </source>
</evidence>
<dbReference type="PROSITE" id="PS01277">
    <property type="entry name" value="RIBONUCLEASE_PH"/>
    <property type="match status" value="1"/>
</dbReference>
<dbReference type="GO" id="GO:0009146">
    <property type="term" value="P:purine nucleoside triphosphate catabolic process"/>
    <property type="evidence" value="ECO:0007669"/>
    <property type="project" value="UniProtKB-UniRule"/>
</dbReference>
<dbReference type="GO" id="GO:0017111">
    <property type="term" value="F:ribonucleoside triphosphate phosphatase activity"/>
    <property type="evidence" value="ECO:0007669"/>
    <property type="project" value="InterPro"/>
</dbReference>
<evidence type="ECO:0000256" key="13">
    <source>
        <dbReference type="ARBA" id="ARBA00022884"/>
    </source>
</evidence>
<dbReference type="InterPro" id="IPR001247">
    <property type="entry name" value="ExoRNase_PH_dom1"/>
</dbReference>
<comment type="similarity">
    <text evidence="2 18 19">Belongs to the HAM1 NTPase family.</text>
</comment>
<feature type="binding site" evidence="18">
    <location>
        <position position="319"/>
    </location>
    <ligand>
        <name>Mg(2+)</name>
        <dbReference type="ChEBI" id="CHEBI:18420"/>
    </ligand>
</feature>
<evidence type="ECO:0000256" key="7">
    <source>
        <dbReference type="ARBA" id="ARBA00022694"/>
    </source>
</evidence>
<dbReference type="SUPFAM" id="SSF52972">
    <property type="entry name" value="ITPase-like"/>
    <property type="match status" value="1"/>
</dbReference>
<evidence type="ECO:0000256" key="6">
    <source>
        <dbReference type="ARBA" id="ARBA00022679"/>
    </source>
</evidence>
<dbReference type="AlphaFoldDB" id="A0A926DD91"/>
<dbReference type="GO" id="GO:0000166">
    <property type="term" value="F:nucleotide binding"/>
    <property type="evidence" value="ECO:0007669"/>
    <property type="project" value="UniProtKB-KW"/>
</dbReference>
<dbReference type="InterPro" id="IPR036345">
    <property type="entry name" value="ExoRNase_PH_dom2_sf"/>
</dbReference>
<dbReference type="FunFam" id="3.90.950.10:FF:000001">
    <property type="entry name" value="dITP/XTP pyrophosphatase"/>
    <property type="match status" value="1"/>
</dbReference>
<feature type="domain" description="Exoribonuclease phosphorolytic" evidence="21">
    <location>
        <begin position="158"/>
        <end position="224"/>
    </location>
</feature>
<evidence type="ECO:0000256" key="15">
    <source>
        <dbReference type="ARBA" id="ARBA00051875"/>
    </source>
</evidence>
<keyword evidence="12 18" id="KW-0460">Magnesium</keyword>
<comment type="subunit">
    <text evidence="3 18">Homodimer.</text>
</comment>
<evidence type="ECO:0000256" key="11">
    <source>
        <dbReference type="ARBA" id="ARBA00022801"/>
    </source>
</evidence>
<dbReference type="GO" id="GO:0009117">
    <property type="term" value="P:nucleotide metabolic process"/>
    <property type="evidence" value="ECO:0007669"/>
    <property type="project" value="UniProtKB-KW"/>
</dbReference>
<evidence type="ECO:0000313" key="23">
    <source>
        <dbReference type="Proteomes" id="UP000620366"/>
    </source>
</evidence>
<feature type="binding site" evidence="17">
    <location>
        <position position="87"/>
    </location>
    <ligand>
        <name>phosphate</name>
        <dbReference type="ChEBI" id="CHEBI:43474"/>
        <note>substrate</note>
    </ligand>
</feature>
<dbReference type="Pfam" id="PF01138">
    <property type="entry name" value="RNase_PH"/>
    <property type="match status" value="1"/>
</dbReference>
<keyword evidence="6 17" id="KW-0808">Transferase</keyword>
<dbReference type="GO" id="GO:0035870">
    <property type="term" value="F:dITP diphosphatase activity"/>
    <property type="evidence" value="ECO:0007669"/>
    <property type="project" value="UniProtKB-UniRule"/>
</dbReference>
<comment type="similarity">
    <text evidence="1 17">Belongs to the RNase PH family.</text>
</comment>
<keyword evidence="14 18" id="KW-0546">Nucleotide metabolism</keyword>
<dbReference type="EMBL" id="JACRSP010000001">
    <property type="protein sequence ID" value="MBC8535707.1"/>
    <property type="molecule type" value="Genomic_DNA"/>
</dbReference>
<comment type="subunit">
    <text evidence="17">Homohexameric ring arranged as a trimer of dimers.</text>
</comment>
<gene>
    <name evidence="17 22" type="primary">rph</name>
    <name evidence="22" type="ORF">H8695_03250</name>
</gene>
<comment type="cofactor">
    <cofactor evidence="18">
        <name>Mg(2+)</name>
        <dbReference type="ChEBI" id="CHEBI:18420"/>
    </cofactor>
    <text evidence="18">Binds 1 Mg(2+) ion per subunit.</text>
</comment>
<dbReference type="Proteomes" id="UP000620366">
    <property type="component" value="Unassembled WGS sequence"/>
</dbReference>
<evidence type="ECO:0000256" key="4">
    <source>
        <dbReference type="ARBA" id="ARBA00022552"/>
    </source>
</evidence>
<feature type="binding site" evidence="18">
    <location>
        <begin position="400"/>
        <end position="403"/>
    </location>
    <ligand>
        <name>substrate</name>
    </ligand>
</feature>
<evidence type="ECO:0000256" key="10">
    <source>
        <dbReference type="ARBA" id="ARBA00022741"/>
    </source>
</evidence>
<feature type="active site" description="Proton acceptor" evidence="18">
    <location>
        <position position="319"/>
    </location>
</feature>
<dbReference type="InterPro" id="IPR002637">
    <property type="entry name" value="RdgB/HAM1"/>
</dbReference>
<evidence type="ECO:0000313" key="22">
    <source>
        <dbReference type="EMBL" id="MBC8535707.1"/>
    </source>
</evidence>
<name>A0A926DD91_9FIRM</name>
<dbReference type="GO" id="GO:0046872">
    <property type="term" value="F:metal ion binding"/>
    <property type="evidence" value="ECO:0007669"/>
    <property type="project" value="UniProtKB-KW"/>
</dbReference>
<evidence type="ECO:0000256" key="8">
    <source>
        <dbReference type="ARBA" id="ARBA00022695"/>
    </source>
</evidence>
<feature type="binding site" evidence="18">
    <location>
        <begin position="257"/>
        <end position="262"/>
    </location>
    <ligand>
        <name>substrate</name>
    </ligand>
</feature>
<dbReference type="GO" id="GO:0036222">
    <property type="term" value="F:XTP diphosphatase activity"/>
    <property type="evidence" value="ECO:0007669"/>
    <property type="project" value="UniProtKB-UniRule"/>
</dbReference>
<dbReference type="GO" id="GO:0036220">
    <property type="term" value="F:ITP diphosphatase activity"/>
    <property type="evidence" value="ECO:0007669"/>
    <property type="project" value="UniProtKB-UniRule"/>
</dbReference>
<evidence type="ECO:0000256" key="19">
    <source>
        <dbReference type="RuleBase" id="RU003781"/>
    </source>
</evidence>
<dbReference type="CDD" id="cd11362">
    <property type="entry name" value="RNase_PH_bact"/>
    <property type="match status" value="1"/>
</dbReference>
<dbReference type="NCBIfam" id="TIGR00042">
    <property type="entry name" value="RdgB/HAM1 family non-canonical purine NTP pyrophosphatase"/>
    <property type="match status" value="1"/>
</dbReference>
<evidence type="ECO:0000256" key="1">
    <source>
        <dbReference type="ARBA" id="ARBA00006678"/>
    </source>
</evidence>
<keyword evidence="11 18" id="KW-0378">Hydrolase</keyword>
<evidence type="ECO:0000256" key="9">
    <source>
        <dbReference type="ARBA" id="ARBA00022723"/>
    </source>
</evidence>
<feature type="binding site" evidence="18">
    <location>
        <begin position="428"/>
        <end position="429"/>
    </location>
    <ligand>
        <name>substrate</name>
    </ligand>
</feature>
<proteinExistence type="inferred from homology"/>
<evidence type="ECO:0000259" key="20">
    <source>
        <dbReference type="Pfam" id="PF01138"/>
    </source>
</evidence>
<evidence type="ECO:0000256" key="17">
    <source>
        <dbReference type="HAMAP-Rule" id="MF_00564"/>
    </source>
</evidence>
<dbReference type="InterPro" id="IPR018336">
    <property type="entry name" value="RNase_PH_CS"/>
</dbReference>
<dbReference type="NCBIfam" id="TIGR01966">
    <property type="entry name" value="RNasePH"/>
    <property type="match status" value="1"/>
</dbReference>
<comment type="catalytic activity">
    <reaction evidence="18">
        <text>ITP + H2O = IMP + diphosphate + H(+)</text>
        <dbReference type="Rhea" id="RHEA:29399"/>
        <dbReference type="ChEBI" id="CHEBI:15377"/>
        <dbReference type="ChEBI" id="CHEBI:15378"/>
        <dbReference type="ChEBI" id="CHEBI:33019"/>
        <dbReference type="ChEBI" id="CHEBI:58053"/>
        <dbReference type="ChEBI" id="CHEBI:61402"/>
        <dbReference type="EC" id="3.6.1.66"/>
    </reaction>
</comment>
<dbReference type="SUPFAM" id="SSF55666">
    <property type="entry name" value="Ribonuclease PH domain 2-like"/>
    <property type="match status" value="1"/>
</dbReference>
<keyword evidence="8 17" id="KW-0548">Nucleotidyltransferase</keyword>
<dbReference type="EC" id="3.6.1.66" evidence="18"/>
<keyword evidence="23" id="KW-1185">Reference proteome</keyword>
<dbReference type="GO" id="GO:0000049">
    <property type="term" value="F:tRNA binding"/>
    <property type="evidence" value="ECO:0007669"/>
    <property type="project" value="UniProtKB-UniRule"/>
</dbReference>